<sequence length="85" mass="9632">LTKEQIEKYSLPSDPGKEKDPNYKKFVKLTGSDQVVELDSLPPEILREIIGNCIIANLDLKVFGTSAKKEKAERKELKKFIEKGI</sequence>
<evidence type="ECO:0000256" key="1">
    <source>
        <dbReference type="SAM" id="MobiDB-lite"/>
    </source>
</evidence>
<feature type="region of interest" description="Disordered" evidence="1">
    <location>
        <begin position="1"/>
        <end position="22"/>
    </location>
</feature>
<accession>X1SJM0</accession>
<protein>
    <submittedName>
        <fullName evidence="2">Uncharacterized protein</fullName>
    </submittedName>
</protein>
<feature type="non-terminal residue" evidence="2">
    <location>
        <position position="1"/>
    </location>
</feature>
<comment type="caution">
    <text evidence="2">The sequence shown here is derived from an EMBL/GenBank/DDBJ whole genome shotgun (WGS) entry which is preliminary data.</text>
</comment>
<proteinExistence type="predicted"/>
<gene>
    <name evidence="2" type="ORF">S12H4_18834</name>
</gene>
<name>X1SJM0_9ZZZZ</name>
<organism evidence="2">
    <name type="scientific">marine sediment metagenome</name>
    <dbReference type="NCBI Taxonomy" id="412755"/>
    <lineage>
        <taxon>unclassified sequences</taxon>
        <taxon>metagenomes</taxon>
        <taxon>ecological metagenomes</taxon>
    </lineage>
</organism>
<dbReference type="AlphaFoldDB" id="X1SJM0"/>
<dbReference type="EMBL" id="BARW01009348">
    <property type="protein sequence ID" value="GAI79361.1"/>
    <property type="molecule type" value="Genomic_DNA"/>
</dbReference>
<reference evidence="2" key="1">
    <citation type="journal article" date="2014" name="Front. Microbiol.">
        <title>High frequency of phylogenetically diverse reductive dehalogenase-homologous genes in deep subseafloor sedimentary metagenomes.</title>
        <authorList>
            <person name="Kawai M."/>
            <person name="Futagami T."/>
            <person name="Toyoda A."/>
            <person name="Takaki Y."/>
            <person name="Nishi S."/>
            <person name="Hori S."/>
            <person name="Arai W."/>
            <person name="Tsubouchi T."/>
            <person name="Morono Y."/>
            <person name="Uchiyama I."/>
            <person name="Ito T."/>
            <person name="Fujiyama A."/>
            <person name="Inagaki F."/>
            <person name="Takami H."/>
        </authorList>
    </citation>
    <scope>NUCLEOTIDE SEQUENCE</scope>
    <source>
        <strain evidence="2">Expedition CK06-06</strain>
    </source>
</reference>
<evidence type="ECO:0000313" key="2">
    <source>
        <dbReference type="EMBL" id="GAI79361.1"/>
    </source>
</evidence>